<organism evidence="1 2">
    <name type="scientific">Phytophthora cactorum</name>
    <dbReference type="NCBI Taxonomy" id="29920"/>
    <lineage>
        <taxon>Eukaryota</taxon>
        <taxon>Sar</taxon>
        <taxon>Stramenopiles</taxon>
        <taxon>Oomycota</taxon>
        <taxon>Peronosporomycetes</taxon>
        <taxon>Peronosporales</taxon>
        <taxon>Peronosporaceae</taxon>
        <taxon>Phytophthora</taxon>
    </lineage>
</organism>
<protein>
    <submittedName>
        <fullName evidence="1">Uncharacterized protein</fullName>
    </submittedName>
</protein>
<dbReference type="Proteomes" id="UP000688947">
    <property type="component" value="Unassembled WGS sequence"/>
</dbReference>
<gene>
    <name evidence="1" type="ORF">JG687_00013304</name>
</gene>
<evidence type="ECO:0000313" key="2">
    <source>
        <dbReference type="Proteomes" id="UP000688947"/>
    </source>
</evidence>
<dbReference type="AlphaFoldDB" id="A0A8T1U1M9"/>
<name>A0A8T1U1M9_9STRA</name>
<accession>A0A8T1U1M9</accession>
<reference evidence="1" key="1">
    <citation type="submission" date="2021-01" db="EMBL/GenBank/DDBJ databases">
        <title>Phytophthora aleatoria, a newly-described species from Pinus radiata is distinct from Phytophthora cactorum isolates based on comparative genomics.</title>
        <authorList>
            <person name="Mcdougal R."/>
            <person name="Panda P."/>
            <person name="Williams N."/>
            <person name="Studholme D.J."/>
        </authorList>
    </citation>
    <scope>NUCLEOTIDE SEQUENCE</scope>
    <source>
        <strain evidence="1">NZFS 3830</strain>
    </source>
</reference>
<comment type="caution">
    <text evidence="1">The sequence shown here is derived from an EMBL/GenBank/DDBJ whole genome shotgun (WGS) entry which is preliminary data.</text>
</comment>
<proteinExistence type="predicted"/>
<feature type="non-terminal residue" evidence="1">
    <location>
        <position position="1"/>
    </location>
</feature>
<dbReference type="EMBL" id="JAENGZ010000964">
    <property type="protein sequence ID" value="KAG6951951.1"/>
    <property type="molecule type" value="Genomic_DNA"/>
</dbReference>
<evidence type="ECO:0000313" key="1">
    <source>
        <dbReference type="EMBL" id="KAG6951951.1"/>
    </source>
</evidence>
<sequence length="82" mass="9075">WPWKLLATWLTRSSLRSGCSDIARSAATTGHRSGGRNNLTLCHLYLLHRSGSTGADAAKFVWLIGSITSHGNSKFDIHRCFF</sequence>